<protein>
    <recommendedName>
        <fullName evidence="5">F5/8 type C domain-containing protein</fullName>
    </recommendedName>
</protein>
<feature type="signal peptide" evidence="2">
    <location>
        <begin position="1"/>
        <end position="25"/>
    </location>
</feature>
<evidence type="ECO:0000313" key="3">
    <source>
        <dbReference type="EMBL" id="GAC27446.1"/>
    </source>
</evidence>
<proteinExistence type="predicted"/>
<keyword evidence="1" id="KW-1133">Transmembrane helix</keyword>
<dbReference type="InterPro" id="IPR008979">
    <property type="entry name" value="Galactose-bd-like_sf"/>
</dbReference>
<reference evidence="4" key="1">
    <citation type="journal article" date="2014" name="Environ. Microbiol.">
        <title>Comparative genomics of the marine bacterial genus Glaciecola reveals the high degree of genomic diversity and genomic characteristic for cold adaptation.</title>
        <authorList>
            <person name="Qin Q.L."/>
            <person name="Xie B.B."/>
            <person name="Yu Y."/>
            <person name="Shu Y.L."/>
            <person name="Rong J.C."/>
            <person name="Zhang Y.J."/>
            <person name="Zhao D.L."/>
            <person name="Chen X.L."/>
            <person name="Zhang X.Y."/>
            <person name="Chen B."/>
            <person name="Zhou B.C."/>
            <person name="Zhang Y.Z."/>
        </authorList>
    </citation>
    <scope>NUCLEOTIDE SEQUENCE [LARGE SCALE GENOMIC DNA]</scope>
    <source>
        <strain evidence="4">ACAM 615</strain>
    </source>
</reference>
<feature type="chain" id="PRO_5003897735" description="F5/8 type C domain-containing protein" evidence="2">
    <location>
        <begin position="26"/>
        <end position="250"/>
    </location>
</feature>
<dbReference type="OrthoDB" id="127107at2"/>
<dbReference type="SUPFAM" id="SSF49785">
    <property type="entry name" value="Galactose-binding domain-like"/>
    <property type="match status" value="1"/>
</dbReference>
<accession>K6YU15</accession>
<keyword evidence="4" id="KW-1185">Reference proteome</keyword>
<comment type="caution">
    <text evidence="3">The sequence shown here is derived from an EMBL/GenBank/DDBJ whole genome shotgun (WGS) entry which is preliminary data.</text>
</comment>
<evidence type="ECO:0008006" key="5">
    <source>
        <dbReference type="Google" id="ProtNLM"/>
    </source>
</evidence>
<sequence length="250" mass="26909">MTTFKLFSVVISLIGLATFSNFASATTISVGNFSSTLTGTLVNDAGPGCSTGNSCLKQTYDTTNNLAFFGTTGIAAIASSVLGSHDPFHDETNINDGSYGNGSSWIGNTINSWVKIDLGYFARIDQLVFGRYRVGACCSDRQAGFFTIETALTDDIFANGNSGNDNTEYAVVVNNNAVFYTGGQSVKVDFNTGASPQTVTARFLKFTFANRDTAIDEIEVYGTRAVSSPTTLMLFFFGLVTMLFIRRRVR</sequence>
<name>K6YU15_9ALTE</name>
<keyword evidence="1" id="KW-0472">Membrane</keyword>
<keyword evidence="2" id="KW-0732">Signal</keyword>
<gene>
    <name evidence="3" type="ORF">GPAL_0566</name>
</gene>
<dbReference type="Proteomes" id="UP000006251">
    <property type="component" value="Unassembled WGS sequence"/>
</dbReference>
<dbReference type="RefSeq" id="WP_006009039.1">
    <property type="nucleotide sequence ID" value="NZ_AUAV01000012.1"/>
</dbReference>
<keyword evidence="1" id="KW-0812">Transmembrane</keyword>
<dbReference type="AlphaFoldDB" id="K6YU15"/>
<evidence type="ECO:0000313" key="4">
    <source>
        <dbReference type="Proteomes" id="UP000006251"/>
    </source>
</evidence>
<dbReference type="EMBL" id="BAEQ01000013">
    <property type="protein sequence ID" value="GAC27446.1"/>
    <property type="molecule type" value="Genomic_DNA"/>
</dbReference>
<evidence type="ECO:0000256" key="1">
    <source>
        <dbReference type="SAM" id="Phobius"/>
    </source>
</evidence>
<organism evidence="3 4">
    <name type="scientific">Brumicola pallidula DSM 14239 = ACAM 615</name>
    <dbReference type="NCBI Taxonomy" id="1121922"/>
    <lineage>
        <taxon>Bacteria</taxon>
        <taxon>Pseudomonadati</taxon>
        <taxon>Pseudomonadota</taxon>
        <taxon>Gammaproteobacteria</taxon>
        <taxon>Alteromonadales</taxon>
        <taxon>Alteromonadaceae</taxon>
        <taxon>Brumicola</taxon>
    </lineage>
</organism>
<evidence type="ECO:0000256" key="2">
    <source>
        <dbReference type="SAM" id="SignalP"/>
    </source>
</evidence>
<dbReference type="Gene3D" id="2.60.120.260">
    <property type="entry name" value="Galactose-binding domain-like"/>
    <property type="match status" value="1"/>
</dbReference>
<feature type="transmembrane region" description="Helical" evidence="1">
    <location>
        <begin position="226"/>
        <end position="245"/>
    </location>
</feature>